<dbReference type="InParanoid" id="W7X7F2"/>
<dbReference type="Proteomes" id="UP000009168">
    <property type="component" value="Unassembled WGS sequence"/>
</dbReference>
<sequence>MLLLIQDYLFKQSLFKSVNLTFDEVLSLCILQYLFQQSAKDLIEYVENIFFTILQRAIQIIVIQKNQLQSRRRILVDYKKVLLLNQQVASSMQPFILKLSIFSFISKQDKQACLFLFSYKLFKSYALKTIITIDTKNKAIQILFYMTISIILIFFQTLDSQAGFLMNLELIQLFFWLLSNEICLSLELRFFLGFNLLINSSLLKHQLTNQYIFSKKLSSRVSILKKSFVEEQDDSEFEFKEEHQKEESSDSPLSIYVGRSQQISLRSLIII</sequence>
<keyword evidence="2" id="KW-1185">Reference proteome</keyword>
<gene>
    <name evidence="1" type="ORF">TTHERM_001085591</name>
</gene>
<name>W7X7F2_TETTS</name>
<dbReference type="AlphaFoldDB" id="W7X7F2"/>
<dbReference type="GeneID" id="24441654"/>
<dbReference type="EMBL" id="GG662500">
    <property type="protein sequence ID" value="EWS72303.1"/>
    <property type="molecule type" value="Genomic_DNA"/>
</dbReference>
<evidence type="ECO:0000313" key="1">
    <source>
        <dbReference type="EMBL" id="EWS72303.1"/>
    </source>
</evidence>
<proteinExistence type="predicted"/>
<organism evidence="1 2">
    <name type="scientific">Tetrahymena thermophila (strain SB210)</name>
    <dbReference type="NCBI Taxonomy" id="312017"/>
    <lineage>
        <taxon>Eukaryota</taxon>
        <taxon>Sar</taxon>
        <taxon>Alveolata</taxon>
        <taxon>Ciliophora</taxon>
        <taxon>Intramacronucleata</taxon>
        <taxon>Oligohymenophorea</taxon>
        <taxon>Hymenostomatida</taxon>
        <taxon>Tetrahymenina</taxon>
        <taxon>Tetrahymenidae</taxon>
        <taxon>Tetrahymena</taxon>
    </lineage>
</organism>
<dbReference type="KEGG" id="tet:TTHERM_001085591"/>
<accession>W7X7F2</accession>
<dbReference type="RefSeq" id="XP_012655163.1">
    <property type="nucleotide sequence ID" value="XM_012799709.1"/>
</dbReference>
<evidence type="ECO:0000313" key="2">
    <source>
        <dbReference type="Proteomes" id="UP000009168"/>
    </source>
</evidence>
<protein>
    <submittedName>
        <fullName evidence="1">Uncharacterized protein</fullName>
    </submittedName>
</protein>
<reference evidence="2" key="1">
    <citation type="journal article" date="2006" name="PLoS Biol.">
        <title>Macronuclear genome sequence of the ciliate Tetrahymena thermophila, a model eukaryote.</title>
        <authorList>
            <person name="Eisen J.A."/>
            <person name="Coyne R.S."/>
            <person name="Wu M."/>
            <person name="Wu D."/>
            <person name="Thiagarajan M."/>
            <person name="Wortman J.R."/>
            <person name="Badger J.H."/>
            <person name="Ren Q."/>
            <person name="Amedeo P."/>
            <person name="Jones K.M."/>
            <person name="Tallon L.J."/>
            <person name="Delcher A.L."/>
            <person name="Salzberg S.L."/>
            <person name="Silva J.C."/>
            <person name="Haas B.J."/>
            <person name="Majoros W.H."/>
            <person name="Farzad M."/>
            <person name="Carlton J.M."/>
            <person name="Smith R.K. Jr."/>
            <person name="Garg J."/>
            <person name="Pearlman R.E."/>
            <person name="Karrer K.M."/>
            <person name="Sun L."/>
            <person name="Manning G."/>
            <person name="Elde N.C."/>
            <person name="Turkewitz A.P."/>
            <person name="Asai D.J."/>
            <person name="Wilkes D.E."/>
            <person name="Wang Y."/>
            <person name="Cai H."/>
            <person name="Collins K."/>
            <person name="Stewart B.A."/>
            <person name="Lee S.R."/>
            <person name="Wilamowska K."/>
            <person name="Weinberg Z."/>
            <person name="Ruzzo W.L."/>
            <person name="Wloga D."/>
            <person name="Gaertig J."/>
            <person name="Frankel J."/>
            <person name="Tsao C.-C."/>
            <person name="Gorovsky M.A."/>
            <person name="Keeling P.J."/>
            <person name="Waller R.F."/>
            <person name="Patron N.J."/>
            <person name="Cherry J.M."/>
            <person name="Stover N.A."/>
            <person name="Krieger C.J."/>
            <person name="del Toro C."/>
            <person name="Ryder H.F."/>
            <person name="Williamson S.C."/>
            <person name="Barbeau R.A."/>
            <person name="Hamilton E.P."/>
            <person name="Orias E."/>
        </authorList>
    </citation>
    <scope>NUCLEOTIDE SEQUENCE [LARGE SCALE GENOMIC DNA]</scope>
    <source>
        <strain evidence="2">SB210</strain>
    </source>
</reference>